<comment type="caution">
    <text evidence="2">The sequence shown here is derived from an EMBL/GenBank/DDBJ whole genome shotgun (WGS) entry which is preliminary data.</text>
</comment>
<dbReference type="AlphaFoldDB" id="A0A2U2XG15"/>
<dbReference type="InterPro" id="IPR036390">
    <property type="entry name" value="WH_DNA-bd_sf"/>
</dbReference>
<dbReference type="OrthoDB" id="9807907at2"/>
<evidence type="ECO:0000313" key="3">
    <source>
        <dbReference type="Proteomes" id="UP000245370"/>
    </source>
</evidence>
<dbReference type="Proteomes" id="UP000245370">
    <property type="component" value="Unassembled WGS sequence"/>
</dbReference>
<evidence type="ECO:0000313" key="2">
    <source>
        <dbReference type="EMBL" id="PWH86749.1"/>
    </source>
</evidence>
<dbReference type="InterPro" id="IPR036388">
    <property type="entry name" value="WH-like_DNA-bd_sf"/>
</dbReference>
<keyword evidence="3" id="KW-1185">Reference proteome</keyword>
<reference evidence="2 3" key="2">
    <citation type="submission" date="2018-05" db="EMBL/GenBank/DDBJ databases">
        <authorList>
            <person name="Lanie J.A."/>
            <person name="Ng W.-L."/>
            <person name="Kazmierczak K.M."/>
            <person name="Andrzejewski T.M."/>
            <person name="Davidsen T.M."/>
            <person name="Wayne K.J."/>
            <person name="Tettelin H."/>
            <person name="Glass J.I."/>
            <person name="Rusch D."/>
            <person name="Podicherti R."/>
            <person name="Tsui H.-C.T."/>
            <person name="Winkler M.E."/>
        </authorList>
    </citation>
    <scope>NUCLEOTIDE SEQUENCE [LARGE SCALE GENOMIC DNA]</scope>
    <source>
        <strain evidence="2 3">C305</strain>
    </source>
</reference>
<dbReference type="Pfam" id="PF04326">
    <property type="entry name" value="SLFN_AlbA_2"/>
    <property type="match status" value="1"/>
</dbReference>
<accession>A0A2U2XG15</accession>
<dbReference type="PANTHER" id="PTHR30595:SF6">
    <property type="entry name" value="SCHLAFEN ALBA-2 DOMAIN-CONTAINING PROTEIN"/>
    <property type="match status" value="1"/>
</dbReference>
<dbReference type="RefSeq" id="WP_109357830.1">
    <property type="nucleotide sequence ID" value="NZ_QFRJ01000001.1"/>
</dbReference>
<dbReference type="PANTHER" id="PTHR30595">
    <property type="entry name" value="GLPR-RELATED TRANSCRIPTIONAL REPRESSOR"/>
    <property type="match status" value="1"/>
</dbReference>
<dbReference type="InterPro" id="IPR038461">
    <property type="entry name" value="Schlafen_AlbA_2_dom_sf"/>
</dbReference>
<proteinExistence type="predicted"/>
<sequence>MPETNRIEFKEKLTKEIDLEKEVIAFLNYNEGGFIYIGIDKTGTVVGVEDIDGDMLKIKDRLKTNIIPSCMGLFDISSEEKDDKDIIKITVASGSEKPYYKRKYGMSEKGAYIRNGTAADPMPQKLIDELFAKRTKTSIGKIRSSRQDLTFEQLKIYYEGKGITLNKNFAKNLELLTEKGEYNYVAYLMADENGTSIKLAKYNGLTRVDLAENPDFGYESLIKATKQVLDKIELENRSDTSITSTERIDKRPWSSIALREAILNAFVHNDYTTEVPPKFEIFDDRIEITSTGGLPNGLSKDEFFEGFSVPRNKELMRIYKDLGLVEQLGSGVPRILEYYGRECFKFSENFLRMTFPKAILEKPHQLANTQLGNTQLGEQVVDFKAKQKLVLTELQYDFGTISERRKASTKENINLLHENFESITTYFMEDFGITSGKLRESFGKVSGKKLPNQILTLELIIIYPEITAEEIGSILGVTERSVQTYIKKLREENFIEREGGRKEGVWLLKKQKL</sequence>
<gene>
    <name evidence="2" type="ORF">DIT68_00340</name>
</gene>
<name>A0A2U2XG15_9FLAO</name>
<dbReference type="InterPro" id="IPR007421">
    <property type="entry name" value="Schlafen_AlbA_2_dom"/>
</dbReference>
<organism evidence="2 3">
    <name type="scientific">Brumimicrobium oceani</name>
    <dbReference type="NCBI Taxonomy" id="2100725"/>
    <lineage>
        <taxon>Bacteria</taxon>
        <taxon>Pseudomonadati</taxon>
        <taxon>Bacteroidota</taxon>
        <taxon>Flavobacteriia</taxon>
        <taxon>Flavobacteriales</taxon>
        <taxon>Crocinitomicaceae</taxon>
        <taxon>Brumimicrobium</taxon>
    </lineage>
</organism>
<protein>
    <submittedName>
        <fullName evidence="2">Transcriptional regulator</fullName>
    </submittedName>
</protein>
<dbReference type="Gene3D" id="3.30.565.60">
    <property type="match status" value="1"/>
</dbReference>
<dbReference type="InterPro" id="IPR038475">
    <property type="entry name" value="RecG_C_sf"/>
</dbReference>
<feature type="domain" description="Schlafen AlbA-2" evidence="1">
    <location>
        <begin position="3"/>
        <end position="122"/>
    </location>
</feature>
<dbReference type="Gene3D" id="1.10.10.10">
    <property type="entry name" value="Winged helix-like DNA-binding domain superfamily/Winged helix DNA-binding domain"/>
    <property type="match status" value="1"/>
</dbReference>
<evidence type="ECO:0000259" key="1">
    <source>
        <dbReference type="Pfam" id="PF04326"/>
    </source>
</evidence>
<dbReference type="Gene3D" id="3.30.950.30">
    <property type="entry name" value="Schlafen, AAA domain"/>
    <property type="match status" value="1"/>
</dbReference>
<dbReference type="Pfam" id="PF13749">
    <property type="entry name" value="HATPase_c_4"/>
    <property type="match status" value="1"/>
</dbReference>
<dbReference type="EMBL" id="QFRJ01000001">
    <property type="protein sequence ID" value="PWH86749.1"/>
    <property type="molecule type" value="Genomic_DNA"/>
</dbReference>
<reference evidence="2 3" key="1">
    <citation type="submission" date="2018-05" db="EMBL/GenBank/DDBJ databases">
        <title>Brumimicrobium oceani sp. nov., isolated from coastal sediment.</title>
        <authorList>
            <person name="Kou Y."/>
        </authorList>
    </citation>
    <scope>NUCLEOTIDE SEQUENCE [LARGE SCALE GENOMIC DNA]</scope>
    <source>
        <strain evidence="2 3">C305</strain>
    </source>
</reference>
<dbReference type="SUPFAM" id="SSF46785">
    <property type="entry name" value="Winged helix' DNA-binding domain"/>
    <property type="match status" value="1"/>
</dbReference>